<evidence type="ECO:0000313" key="1">
    <source>
        <dbReference type="EMBL" id="AQQ80324.1"/>
    </source>
</evidence>
<reference evidence="1 2" key="1">
    <citation type="journal article" date="2017" name="PLoS ONE">
        <title>The Complete Genome Sequence of a Second Distinct Betabaculovirus from the True Armyworm, Mythimna unipuncta.</title>
        <authorList>
            <person name="Harrison R.L."/>
            <person name="Rowley D.L."/>
            <person name="Mowery J."/>
            <person name="Bauchan G.R."/>
            <person name="Theilmann D.A."/>
            <person name="Rohrmann G.F."/>
            <person name="Erlandson M.A."/>
        </authorList>
    </citation>
    <scope>NUCLEOTIDE SEQUENCE [LARGE SCALE GENOMIC DNA]</scope>
    <source>
        <strain evidence="1">MyunGV#8</strain>
    </source>
</reference>
<dbReference type="RefSeq" id="YP_009345775.1">
    <property type="nucleotide sequence ID" value="NC_033780.2"/>
</dbReference>
<dbReference type="Proteomes" id="UP000203651">
    <property type="component" value="Segment"/>
</dbReference>
<sequence length="279" mass="33153">MCYNIIENSLLVKLTLCNYYGKWVSVKRLHHIYENRSSDVVWERDIMLPCRPSDWNEHYRFVFEAIDADTLMPDDWTSSLRIAKQFVERRSVHPDCHPMLARELQGGGDDGKLEAVLHRMLRSLFRLDSNNLHNKLYRLAQLFEENDPAYGASYYYYIVGYYATRVDVDSSNIRVKAEQYFADSRLTNAADLYINLHYNPDFYDHEEHAWQALTEDASLQPEYVRYAIRRVIDNPHFHYNLERCNVHKTRNLIFCLLSFGHEDDFRYKTESILTDLLSL</sequence>
<dbReference type="KEGG" id="vg:39105888"/>
<protein>
    <submittedName>
        <fullName evidence="1">ORF57</fullName>
    </submittedName>
</protein>
<evidence type="ECO:0000313" key="2">
    <source>
        <dbReference type="Proteomes" id="UP000203651"/>
    </source>
</evidence>
<keyword evidence="2" id="KW-1185">Reference proteome</keyword>
<dbReference type="EMBL" id="KX855660">
    <property type="protein sequence ID" value="AQQ80324.1"/>
    <property type="molecule type" value="Genomic_DNA"/>
</dbReference>
<dbReference type="GeneID" id="39105888"/>
<proteinExistence type="predicted"/>
<name>A0A1S5YE93_9BBAC</name>
<organism evidence="1 2">
    <name type="scientific">Betabaculovirus altermyunipunctae</name>
    <dbReference type="NCBI Taxonomy" id="3051996"/>
    <lineage>
        <taxon>Viruses</taxon>
        <taxon>Viruses incertae sedis</taxon>
        <taxon>Naldaviricetes</taxon>
        <taxon>Lefavirales</taxon>
        <taxon>Baculoviridae</taxon>
        <taxon>Betabaculovirus</taxon>
    </lineage>
</organism>
<accession>A0A1S5YE93</accession>